<keyword evidence="3" id="KW-1015">Disulfide bond</keyword>
<organism evidence="6 7">
    <name type="scientific">Leptotrombidium deliense</name>
    <dbReference type="NCBI Taxonomy" id="299467"/>
    <lineage>
        <taxon>Eukaryota</taxon>
        <taxon>Metazoa</taxon>
        <taxon>Ecdysozoa</taxon>
        <taxon>Arthropoda</taxon>
        <taxon>Chelicerata</taxon>
        <taxon>Arachnida</taxon>
        <taxon>Acari</taxon>
        <taxon>Acariformes</taxon>
        <taxon>Trombidiformes</taxon>
        <taxon>Prostigmata</taxon>
        <taxon>Anystina</taxon>
        <taxon>Parasitengona</taxon>
        <taxon>Trombiculoidea</taxon>
        <taxon>Trombiculidae</taxon>
        <taxon>Leptotrombidium</taxon>
    </lineage>
</organism>
<keyword evidence="7" id="KW-1185">Reference proteome</keyword>
<dbReference type="SUPFAM" id="SSF49265">
    <property type="entry name" value="Fibronectin type III"/>
    <property type="match status" value="1"/>
</dbReference>
<dbReference type="InterPro" id="IPR036116">
    <property type="entry name" value="FN3_sf"/>
</dbReference>
<feature type="non-terminal residue" evidence="6">
    <location>
        <position position="1"/>
    </location>
</feature>
<evidence type="ECO:0000256" key="3">
    <source>
        <dbReference type="ARBA" id="ARBA00023157"/>
    </source>
</evidence>
<dbReference type="SMART" id="SM00409">
    <property type="entry name" value="IG"/>
    <property type="match status" value="3"/>
</dbReference>
<feature type="domain" description="Ig-like" evidence="4">
    <location>
        <begin position="15"/>
        <end position="109"/>
    </location>
</feature>
<reference evidence="6 7" key="1">
    <citation type="journal article" date="2018" name="Gigascience">
        <title>Genomes of trombidid mites reveal novel predicted allergens and laterally-transferred genes associated with secondary metabolism.</title>
        <authorList>
            <person name="Dong X."/>
            <person name="Chaisiri K."/>
            <person name="Xia D."/>
            <person name="Armstrong S.D."/>
            <person name="Fang Y."/>
            <person name="Donnelly M.J."/>
            <person name="Kadowaki T."/>
            <person name="McGarry J.W."/>
            <person name="Darby A.C."/>
            <person name="Makepeace B.L."/>
        </authorList>
    </citation>
    <scope>NUCLEOTIDE SEQUENCE [LARGE SCALE GENOMIC DNA]</scope>
    <source>
        <strain evidence="6">UoL-UT</strain>
    </source>
</reference>
<evidence type="ECO:0000259" key="5">
    <source>
        <dbReference type="PROSITE" id="PS50853"/>
    </source>
</evidence>
<dbReference type="SMART" id="SM00408">
    <property type="entry name" value="IGc2"/>
    <property type="match status" value="2"/>
</dbReference>
<dbReference type="PROSITE" id="PS50835">
    <property type="entry name" value="IG_LIKE"/>
    <property type="match status" value="4"/>
</dbReference>
<dbReference type="AlphaFoldDB" id="A0A443SG21"/>
<proteinExistence type="predicted"/>
<accession>A0A443SG21</accession>
<evidence type="ECO:0000259" key="4">
    <source>
        <dbReference type="PROSITE" id="PS50835"/>
    </source>
</evidence>
<dbReference type="PROSITE" id="PS50853">
    <property type="entry name" value="FN3"/>
    <property type="match status" value="1"/>
</dbReference>
<comment type="subcellular location">
    <subcellularLocation>
        <location evidence="1">Membrane</location>
        <topology evidence="1">Single-pass membrane protein</topology>
    </subcellularLocation>
</comment>
<dbReference type="InterPro" id="IPR003598">
    <property type="entry name" value="Ig_sub2"/>
</dbReference>
<dbReference type="InterPro" id="IPR013162">
    <property type="entry name" value="CD80_C2-set"/>
</dbReference>
<dbReference type="VEuPathDB" id="VectorBase:LDEU005566"/>
<dbReference type="EMBL" id="NCKV01002725">
    <property type="protein sequence ID" value="RWS26474.1"/>
    <property type="molecule type" value="Genomic_DNA"/>
</dbReference>
<dbReference type="PANTHER" id="PTHR23278">
    <property type="entry name" value="SIDESTEP PROTEIN"/>
    <property type="match status" value="1"/>
</dbReference>
<protein>
    <submittedName>
        <fullName evidence="6">Hemicentin-1-like protein</fullName>
    </submittedName>
</protein>
<dbReference type="InterPro" id="IPR007110">
    <property type="entry name" value="Ig-like_dom"/>
</dbReference>
<feature type="domain" description="Ig-like" evidence="4">
    <location>
        <begin position="256"/>
        <end position="348"/>
    </location>
</feature>
<dbReference type="InterPro" id="IPR036179">
    <property type="entry name" value="Ig-like_dom_sf"/>
</dbReference>
<dbReference type="CDD" id="cd00096">
    <property type="entry name" value="Ig"/>
    <property type="match status" value="1"/>
</dbReference>
<gene>
    <name evidence="6" type="ORF">B4U80_01684</name>
</gene>
<dbReference type="PANTHER" id="PTHR23278:SF19">
    <property type="entry name" value="OBSCURIN"/>
    <property type="match status" value="1"/>
</dbReference>
<name>A0A443SG21_9ACAR</name>
<dbReference type="Gene3D" id="2.60.40.10">
    <property type="entry name" value="Immunoglobulins"/>
    <property type="match status" value="5"/>
</dbReference>
<feature type="domain" description="Ig-like" evidence="4">
    <location>
        <begin position="374"/>
        <end position="454"/>
    </location>
</feature>
<dbReference type="SUPFAM" id="SSF48726">
    <property type="entry name" value="Immunoglobulin"/>
    <property type="match status" value="4"/>
</dbReference>
<dbReference type="InterPro" id="IPR013151">
    <property type="entry name" value="Immunoglobulin_dom"/>
</dbReference>
<evidence type="ECO:0000313" key="6">
    <source>
        <dbReference type="EMBL" id="RWS26474.1"/>
    </source>
</evidence>
<evidence type="ECO:0000256" key="2">
    <source>
        <dbReference type="ARBA" id="ARBA00023136"/>
    </source>
</evidence>
<feature type="non-terminal residue" evidence="6">
    <location>
        <position position="578"/>
    </location>
</feature>
<feature type="domain" description="Fibronectin type-III" evidence="5">
    <location>
        <begin position="468"/>
        <end position="561"/>
    </location>
</feature>
<sequence>LNGCADYLGFVAFVGGQVALPCNVTAPSHEDIVALILWYRDDSRNPIYTVDGRTVPLDKAKHFSSDTIRSRVKFNITYPLSFLRISPVRENDGGEYRCRVDFRRGRTINYILNLNVIVPPKKIVVFDDNNNQIKDIGGPFNEDSLLNLTCEVEGVKPREVSIVTQLESMLANERYELVCQSSGSRPPAKLSWFKDGNLLSSVGESISDDGSLTTNFLAFVPSIDDNNKVLSCAAKNPRFQKATIEESFVLKVNYAPILSLALGASIQHQEILEGSDVFFECNIQANPAVTKIGWLFNGEPLKSDLSARTHISNGSLLIQNVGRIHRGSYQCWAVNAVEKGNSEVVTLNVKCKIHFDCNSCSNECLLDSPLCKAGQRVHYGVARHEEAVITCEVEADPSEVTFHWSFNSTVDEESDSIKFIAEGRKSIATYTPRAYLDYGVLYCWAENNVGRQLDPCLFFVIPAGPPDPPENCTVTNITAHTLTIECLPGYSGGLDQTFHLEIYNSNTNKRLINNLTSSEYPFFIANALPAGNSFRLVTYASNSRGRSPSVVIKGNTLVAERWQTGKFQLSFSLFCFCE</sequence>
<keyword evidence="2" id="KW-0472">Membrane</keyword>
<dbReference type="OrthoDB" id="6430706at2759"/>
<dbReference type="Proteomes" id="UP000288716">
    <property type="component" value="Unassembled WGS sequence"/>
</dbReference>
<dbReference type="InterPro" id="IPR003599">
    <property type="entry name" value="Ig_sub"/>
</dbReference>
<dbReference type="InterPro" id="IPR013783">
    <property type="entry name" value="Ig-like_fold"/>
</dbReference>
<comment type="caution">
    <text evidence="6">The sequence shown here is derived from an EMBL/GenBank/DDBJ whole genome shotgun (WGS) entry which is preliminary data.</text>
</comment>
<dbReference type="Pfam" id="PF00047">
    <property type="entry name" value="ig"/>
    <property type="match status" value="1"/>
</dbReference>
<dbReference type="CDD" id="cd00063">
    <property type="entry name" value="FN3"/>
    <property type="match status" value="1"/>
</dbReference>
<dbReference type="GO" id="GO:0016020">
    <property type="term" value="C:membrane"/>
    <property type="evidence" value="ECO:0007669"/>
    <property type="project" value="UniProtKB-SubCell"/>
</dbReference>
<dbReference type="InterPro" id="IPR003961">
    <property type="entry name" value="FN3_dom"/>
</dbReference>
<dbReference type="Pfam" id="PF13927">
    <property type="entry name" value="Ig_3"/>
    <property type="match status" value="1"/>
</dbReference>
<evidence type="ECO:0000313" key="7">
    <source>
        <dbReference type="Proteomes" id="UP000288716"/>
    </source>
</evidence>
<dbReference type="STRING" id="299467.A0A443SG21"/>
<feature type="domain" description="Ig-like" evidence="4">
    <location>
        <begin position="157"/>
        <end position="245"/>
    </location>
</feature>
<dbReference type="Pfam" id="PF08205">
    <property type="entry name" value="C2-set_2"/>
    <property type="match status" value="1"/>
</dbReference>
<evidence type="ECO:0000256" key="1">
    <source>
        <dbReference type="ARBA" id="ARBA00004167"/>
    </source>
</evidence>